<dbReference type="Proteomes" id="UP000006565">
    <property type="component" value="Chromosome"/>
</dbReference>
<dbReference type="InterPro" id="IPR007842">
    <property type="entry name" value="HEPN_dom"/>
</dbReference>
<reference evidence="3 4" key="1">
    <citation type="journal article" date="2010" name="Stand. Genomic Sci.">
        <title>Complete genome sequence of Methanoplanus petrolearius type strain (SEBR 4847).</title>
        <authorList>
            <person name="Brambilla E."/>
            <person name="Djao O.D."/>
            <person name="Daligault H."/>
            <person name="Lapidus A."/>
            <person name="Lucas S."/>
            <person name="Hammon N."/>
            <person name="Nolan M."/>
            <person name="Tice H."/>
            <person name="Cheng J.F."/>
            <person name="Han C."/>
            <person name="Tapia R."/>
            <person name="Goodwin L."/>
            <person name="Pitluck S."/>
            <person name="Liolios K."/>
            <person name="Ivanova N."/>
            <person name="Mavromatis K."/>
            <person name="Mikhailova N."/>
            <person name="Pati A."/>
            <person name="Chen A."/>
            <person name="Palaniappan K."/>
            <person name="Land M."/>
            <person name="Hauser L."/>
            <person name="Chang Y.J."/>
            <person name="Jeffries C.D."/>
            <person name="Rohde M."/>
            <person name="Spring S."/>
            <person name="Sikorski J."/>
            <person name="Goker M."/>
            <person name="Woyke T."/>
            <person name="Bristow J."/>
            <person name="Eisen J.A."/>
            <person name="Markowitz V."/>
            <person name="Hugenholtz P."/>
            <person name="Kyrpides N.C."/>
            <person name="Klenk H.P."/>
        </authorList>
    </citation>
    <scope>NUCLEOTIDE SEQUENCE [LARGE SCALE GENOMIC DNA]</scope>
    <source>
        <strain evidence="4">DSM 11571 / OCM 486 / SEBR 4847</strain>
    </source>
</reference>
<evidence type="ECO:0000313" key="4">
    <source>
        <dbReference type="Proteomes" id="UP000006565"/>
    </source>
</evidence>
<sequence>MSERREFYSRIYRQGHLRPVPPSIDMKRAYQKKSESYIVSARILFENGKLEEAVSMIYYSMFYMVLALFFRTGIKCENHSAAIYLLEDLYGLDNSAIIHAKSERIDKQYYIDFNLNREDVDEMMGEAYDFNAYIMDFTEKMKGREIENFRNMFLDLVR</sequence>
<evidence type="ECO:0000313" key="3">
    <source>
        <dbReference type="EMBL" id="ADN35463.1"/>
    </source>
</evidence>
<evidence type="ECO:0000259" key="2">
    <source>
        <dbReference type="Pfam" id="PF05168"/>
    </source>
</evidence>
<dbReference type="eggNOG" id="arCOG02123">
    <property type="taxonomic scope" value="Archaea"/>
</dbReference>
<organism evidence="3 4">
    <name type="scientific">Methanolacinia petrolearia (strain DSM 11571 / OCM 486 / SEBR 4847)</name>
    <name type="common">Methanoplanus petrolearius</name>
    <dbReference type="NCBI Taxonomy" id="679926"/>
    <lineage>
        <taxon>Archaea</taxon>
        <taxon>Methanobacteriati</taxon>
        <taxon>Methanobacteriota</taxon>
        <taxon>Stenosarchaea group</taxon>
        <taxon>Methanomicrobia</taxon>
        <taxon>Methanomicrobiales</taxon>
        <taxon>Methanomicrobiaceae</taxon>
        <taxon>Methanolacinia</taxon>
    </lineage>
</organism>
<keyword evidence="4" id="KW-1185">Reference proteome</keyword>
<dbReference type="EMBL" id="CP002117">
    <property type="protein sequence ID" value="ADN35463.1"/>
    <property type="molecule type" value="Genomic_DNA"/>
</dbReference>
<name>E1RIF0_METP4</name>
<dbReference type="HOGENOM" id="CLU_1631669_0_0_2"/>
<protein>
    <submittedName>
        <fullName evidence="3">HEPN domain protein</fullName>
    </submittedName>
</protein>
<dbReference type="RefSeq" id="WP_013328641.1">
    <property type="nucleotide sequence ID" value="NC_014507.1"/>
</dbReference>
<dbReference type="AlphaFoldDB" id="E1RIF0"/>
<proteinExistence type="inferred from homology"/>
<dbReference type="STRING" id="679926.Mpet_0689"/>
<dbReference type="Gene3D" id="1.20.120.330">
    <property type="entry name" value="Nucleotidyltransferases domain 2"/>
    <property type="match status" value="1"/>
</dbReference>
<dbReference type="GeneID" id="9743138"/>
<dbReference type="OrthoDB" id="108813at2157"/>
<dbReference type="PANTHER" id="PTHR36565">
    <property type="entry name" value="UPF0332 PROTEIN TM_1000"/>
    <property type="match status" value="1"/>
</dbReference>
<accession>E1RIF0</accession>
<dbReference type="Pfam" id="PF05168">
    <property type="entry name" value="HEPN"/>
    <property type="match status" value="1"/>
</dbReference>
<dbReference type="KEGG" id="mpi:Mpet_0689"/>
<feature type="domain" description="HEPN" evidence="2">
    <location>
        <begin position="32"/>
        <end position="119"/>
    </location>
</feature>
<dbReference type="InterPro" id="IPR052226">
    <property type="entry name" value="UPF0332_toxin"/>
</dbReference>
<comment type="similarity">
    <text evidence="1">Belongs to the UPF0332 family.</text>
</comment>
<evidence type="ECO:0000256" key="1">
    <source>
        <dbReference type="ARBA" id="ARBA00038248"/>
    </source>
</evidence>
<gene>
    <name evidence="3" type="ordered locus">Mpet_0689</name>
</gene>
<dbReference type="PANTHER" id="PTHR36565:SF1">
    <property type="entry name" value="UPF0332 PROTEIN TM_1000"/>
    <property type="match status" value="1"/>
</dbReference>